<dbReference type="OrthoDB" id="3810696at2"/>
<sequence length="318" mass="33884">MRRTLAARALTLAAREVPDVGGLSFSSQLRTSPGARMYPITYLTDCSDGNAQARLSTRVGALFGQSPAIVAVDGSDPEAFAALTLLDCLRSTESLGEDGHPTITLLNIAPRDGVWPNGVPFCYFWFGQHLVASTFNPRALHLVRRELDVQKVFVTDIREVLASASWSNLTPAEVDRIADTQFRSLWYLPLLARWIADDRPVPSTPTVVPLTPDEPPTVSVVDNFGNCKLNCSPDSAGFALGAELPVTHRTPAGETAVTNVRCYPHLTAVPRNAPGLIPGSSGTNYLELVIRGGSAAAHFGLHPGDAPLPGARGARGGI</sequence>
<dbReference type="SUPFAM" id="SSF101852">
    <property type="entry name" value="Bacterial fluorinating enzyme, C-terminal domain"/>
    <property type="match status" value="1"/>
</dbReference>
<dbReference type="Proteomes" id="UP000295172">
    <property type="component" value="Unassembled WGS sequence"/>
</dbReference>
<dbReference type="Pfam" id="PF20257">
    <property type="entry name" value="SAM_HAT_C"/>
    <property type="match status" value="1"/>
</dbReference>
<proteinExistence type="predicted"/>
<reference evidence="2 3" key="1">
    <citation type="submission" date="2019-02" db="EMBL/GenBank/DDBJ databases">
        <title>Draft genome sequences of novel Actinobacteria.</title>
        <authorList>
            <person name="Sahin N."/>
            <person name="Ay H."/>
            <person name="Saygin H."/>
        </authorList>
    </citation>
    <scope>NUCLEOTIDE SEQUENCE [LARGE SCALE GENOMIC DNA]</scope>
    <source>
        <strain evidence="2 3">16K104</strain>
    </source>
</reference>
<feature type="domain" description="S-adenosyl-l-methionine hydroxide adenosyltransferase C-terminal" evidence="1">
    <location>
        <begin position="217"/>
        <end position="305"/>
    </location>
</feature>
<comment type="caution">
    <text evidence="2">The sequence shown here is derived from an EMBL/GenBank/DDBJ whole genome shotgun (WGS) entry which is preliminary data.</text>
</comment>
<protein>
    <recommendedName>
        <fullName evidence="1">S-adenosyl-l-methionine hydroxide adenosyltransferase C-terminal domain-containing protein</fullName>
    </recommendedName>
</protein>
<dbReference type="InterPro" id="IPR046470">
    <property type="entry name" value="SAM_HAT_C"/>
</dbReference>
<evidence type="ECO:0000313" key="3">
    <source>
        <dbReference type="Proteomes" id="UP000295172"/>
    </source>
</evidence>
<gene>
    <name evidence="2" type="ORF">E1218_08070</name>
</gene>
<dbReference type="AlphaFoldDB" id="A0A4R4XC90"/>
<accession>A0A4R4XC90</accession>
<evidence type="ECO:0000313" key="2">
    <source>
        <dbReference type="EMBL" id="TDD28210.1"/>
    </source>
</evidence>
<dbReference type="Gene3D" id="2.40.30.90">
    <property type="entry name" value="Bacterial fluorinating enzyme like"/>
    <property type="match status" value="1"/>
</dbReference>
<evidence type="ECO:0000259" key="1">
    <source>
        <dbReference type="Pfam" id="PF20257"/>
    </source>
</evidence>
<dbReference type="InterPro" id="IPR023227">
    <property type="entry name" value="SAM_OH_AdoTrfase_C_sf"/>
</dbReference>
<dbReference type="EMBL" id="SMKR01000024">
    <property type="protein sequence ID" value="TDD28210.1"/>
    <property type="molecule type" value="Genomic_DNA"/>
</dbReference>
<keyword evidence="3" id="KW-1185">Reference proteome</keyword>
<name>A0A4R4XC90_9ACTN</name>
<organism evidence="2 3">
    <name type="scientific">Kribbella turkmenica</name>
    <dbReference type="NCBI Taxonomy" id="2530375"/>
    <lineage>
        <taxon>Bacteria</taxon>
        <taxon>Bacillati</taxon>
        <taxon>Actinomycetota</taxon>
        <taxon>Actinomycetes</taxon>
        <taxon>Propionibacteriales</taxon>
        <taxon>Kribbellaceae</taxon>
        <taxon>Kribbella</taxon>
    </lineage>
</organism>